<comment type="caution">
    <text evidence="1">The sequence shown here is derived from an EMBL/GenBank/DDBJ whole genome shotgun (WGS) entry which is preliminary data.</text>
</comment>
<dbReference type="Proteomes" id="UP001148838">
    <property type="component" value="Unassembled WGS sequence"/>
</dbReference>
<accession>A0ABQ8RWG5</accession>
<gene>
    <name evidence="1" type="ORF">ANN_26882</name>
</gene>
<sequence length="73" mass="8222">MWAGVTSEIIIGQYFFERSVTGESYLEMSQLLIPELDRVGLLNTVVLQQDGAPGHFWTSVREWLNTSFPSCIG</sequence>
<evidence type="ECO:0000313" key="1">
    <source>
        <dbReference type="EMBL" id="KAJ4426073.1"/>
    </source>
</evidence>
<protein>
    <submittedName>
        <fullName evidence="1">Uncharacterized protein</fullName>
    </submittedName>
</protein>
<proteinExistence type="predicted"/>
<evidence type="ECO:0000313" key="2">
    <source>
        <dbReference type="Proteomes" id="UP001148838"/>
    </source>
</evidence>
<dbReference type="Gene3D" id="3.30.420.10">
    <property type="entry name" value="Ribonuclease H-like superfamily/Ribonuclease H"/>
    <property type="match status" value="1"/>
</dbReference>
<dbReference type="PANTHER" id="PTHR47326">
    <property type="entry name" value="TRANSPOSABLE ELEMENT TC3 TRANSPOSASE-LIKE PROTEIN"/>
    <property type="match status" value="1"/>
</dbReference>
<keyword evidence="2" id="KW-1185">Reference proteome</keyword>
<dbReference type="PANTHER" id="PTHR47326:SF1">
    <property type="entry name" value="HTH PSQ-TYPE DOMAIN-CONTAINING PROTEIN"/>
    <property type="match status" value="1"/>
</dbReference>
<dbReference type="EMBL" id="JAJSOF020000040">
    <property type="protein sequence ID" value="KAJ4426073.1"/>
    <property type="molecule type" value="Genomic_DNA"/>
</dbReference>
<dbReference type="InterPro" id="IPR036397">
    <property type="entry name" value="RNaseH_sf"/>
</dbReference>
<reference evidence="1 2" key="1">
    <citation type="journal article" date="2022" name="Allergy">
        <title>Genome assembly and annotation of Periplaneta americana reveal a comprehensive cockroach allergen profile.</title>
        <authorList>
            <person name="Wang L."/>
            <person name="Xiong Q."/>
            <person name="Saelim N."/>
            <person name="Wang L."/>
            <person name="Nong W."/>
            <person name="Wan A.T."/>
            <person name="Shi M."/>
            <person name="Liu X."/>
            <person name="Cao Q."/>
            <person name="Hui J.H.L."/>
            <person name="Sookrung N."/>
            <person name="Leung T.F."/>
            <person name="Tungtrongchitr A."/>
            <person name="Tsui S.K.W."/>
        </authorList>
    </citation>
    <scope>NUCLEOTIDE SEQUENCE [LARGE SCALE GENOMIC DNA]</scope>
    <source>
        <strain evidence="1">PWHHKU_190912</strain>
    </source>
</reference>
<name>A0ABQ8RWG5_PERAM</name>
<organism evidence="1 2">
    <name type="scientific">Periplaneta americana</name>
    <name type="common">American cockroach</name>
    <name type="synonym">Blatta americana</name>
    <dbReference type="NCBI Taxonomy" id="6978"/>
    <lineage>
        <taxon>Eukaryota</taxon>
        <taxon>Metazoa</taxon>
        <taxon>Ecdysozoa</taxon>
        <taxon>Arthropoda</taxon>
        <taxon>Hexapoda</taxon>
        <taxon>Insecta</taxon>
        <taxon>Pterygota</taxon>
        <taxon>Neoptera</taxon>
        <taxon>Polyneoptera</taxon>
        <taxon>Dictyoptera</taxon>
        <taxon>Blattodea</taxon>
        <taxon>Blattoidea</taxon>
        <taxon>Blattidae</taxon>
        <taxon>Blattinae</taxon>
        <taxon>Periplaneta</taxon>
    </lineage>
</organism>